<keyword evidence="3" id="KW-1185">Reference proteome</keyword>
<sequence length="186" mass="21989">MYGRVRNEETMSYLTWIWLWKLSKLLFFLNFTANPIIYNILSTKFRRSCRRLFQIHRSLSLISTSSRKASISSYLYSSIYKNRHRQSSLRNNQSQLYRSHRSNKPISLSRNTVNSNPTISLMSNETNNISNNGREQMAFTENDNRDLETIANREEIPISAINNSKRSQHPFQVLCEEDEEYESTME</sequence>
<dbReference type="Proteomes" id="UP000663828">
    <property type="component" value="Unassembled WGS sequence"/>
</dbReference>
<keyword evidence="1" id="KW-0812">Transmembrane</keyword>
<protein>
    <submittedName>
        <fullName evidence="2">Uncharacterized protein</fullName>
    </submittedName>
</protein>
<dbReference type="AlphaFoldDB" id="A0A815PRK1"/>
<dbReference type="EMBL" id="CAJNOR010003845">
    <property type="protein sequence ID" value="CAF1453138.1"/>
    <property type="molecule type" value="Genomic_DNA"/>
</dbReference>
<organism evidence="2 3">
    <name type="scientific">Adineta ricciae</name>
    <name type="common">Rotifer</name>
    <dbReference type="NCBI Taxonomy" id="249248"/>
    <lineage>
        <taxon>Eukaryota</taxon>
        <taxon>Metazoa</taxon>
        <taxon>Spiralia</taxon>
        <taxon>Gnathifera</taxon>
        <taxon>Rotifera</taxon>
        <taxon>Eurotatoria</taxon>
        <taxon>Bdelloidea</taxon>
        <taxon>Adinetida</taxon>
        <taxon>Adinetidae</taxon>
        <taxon>Adineta</taxon>
    </lineage>
</organism>
<name>A0A815PRK1_ADIRI</name>
<dbReference type="Gene3D" id="1.20.1070.10">
    <property type="entry name" value="Rhodopsin 7-helix transmembrane proteins"/>
    <property type="match status" value="1"/>
</dbReference>
<keyword evidence="1" id="KW-0472">Membrane</keyword>
<feature type="transmembrane region" description="Helical" evidence="1">
    <location>
        <begin position="20"/>
        <end position="41"/>
    </location>
</feature>
<keyword evidence="1" id="KW-1133">Transmembrane helix</keyword>
<evidence type="ECO:0000313" key="2">
    <source>
        <dbReference type="EMBL" id="CAF1453138.1"/>
    </source>
</evidence>
<evidence type="ECO:0000256" key="1">
    <source>
        <dbReference type="SAM" id="Phobius"/>
    </source>
</evidence>
<gene>
    <name evidence="2" type="ORF">XAT740_LOCUS36999</name>
</gene>
<accession>A0A815PRK1</accession>
<comment type="caution">
    <text evidence="2">The sequence shown here is derived from an EMBL/GenBank/DDBJ whole genome shotgun (WGS) entry which is preliminary data.</text>
</comment>
<evidence type="ECO:0000313" key="3">
    <source>
        <dbReference type="Proteomes" id="UP000663828"/>
    </source>
</evidence>
<proteinExistence type="predicted"/>
<reference evidence="2" key="1">
    <citation type="submission" date="2021-02" db="EMBL/GenBank/DDBJ databases">
        <authorList>
            <person name="Nowell W R."/>
        </authorList>
    </citation>
    <scope>NUCLEOTIDE SEQUENCE</scope>
</reference>
<dbReference type="SUPFAM" id="SSF81321">
    <property type="entry name" value="Family A G protein-coupled receptor-like"/>
    <property type="match status" value="1"/>
</dbReference>